<gene>
    <name evidence="1" type="ORF">PCOR1329_LOCUS62494</name>
</gene>
<reference evidence="1" key="1">
    <citation type="submission" date="2023-10" db="EMBL/GenBank/DDBJ databases">
        <authorList>
            <person name="Chen Y."/>
            <person name="Shah S."/>
            <person name="Dougan E. K."/>
            <person name="Thang M."/>
            <person name="Chan C."/>
        </authorList>
    </citation>
    <scope>NUCLEOTIDE SEQUENCE [LARGE SCALE GENOMIC DNA]</scope>
</reference>
<dbReference type="EMBL" id="CAUYUJ010017895">
    <property type="protein sequence ID" value="CAK0878886.1"/>
    <property type="molecule type" value="Genomic_DNA"/>
</dbReference>
<comment type="caution">
    <text evidence="1">The sequence shown here is derived from an EMBL/GenBank/DDBJ whole genome shotgun (WGS) entry which is preliminary data.</text>
</comment>
<organism evidence="1 2">
    <name type="scientific">Prorocentrum cordatum</name>
    <dbReference type="NCBI Taxonomy" id="2364126"/>
    <lineage>
        <taxon>Eukaryota</taxon>
        <taxon>Sar</taxon>
        <taxon>Alveolata</taxon>
        <taxon>Dinophyceae</taxon>
        <taxon>Prorocentrales</taxon>
        <taxon>Prorocentraceae</taxon>
        <taxon>Prorocentrum</taxon>
    </lineage>
</organism>
<evidence type="ECO:0000313" key="2">
    <source>
        <dbReference type="Proteomes" id="UP001189429"/>
    </source>
</evidence>
<dbReference type="Proteomes" id="UP001189429">
    <property type="component" value="Unassembled WGS sequence"/>
</dbReference>
<feature type="non-terminal residue" evidence="1">
    <location>
        <position position="1"/>
    </location>
</feature>
<keyword evidence="2" id="KW-1185">Reference proteome</keyword>
<protein>
    <submittedName>
        <fullName evidence="1">Uncharacterized protein</fullName>
    </submittedName>
</protein>
<accession>A0ABN9W1Y1</accession>
<feature type="non-terminal residue" evidence="1">
    <location>
        <position position="136"/>
    </location>
</feature>
<evidence type="ECO:0000313" key="1">
    <source>
        <dbReference type="EMBL" id="CAK0878886.1"/>
    </source>
</evidence>
<proteinExistence type="predicted"/>
<name>A0ABN9W1Y1_9DINO</name>
<sequence>PPQASAALRALLGRLPPGELRDVDCDGVQGSLVDWRRLREQVRGLNQEFRRAQAPPRRSCAQARDADVVLARPAAAVAECGLGALSALLLLLVCASECVSETATSAAAAAFGSAWRTVLGGAQPLPAYMLGTSSWP</sequence>